<dbReference type="OrthoDB" id="3008097at2759"/>
<keyword evidence="3" id="KW-1185">Reference proteome</keyword>
<dbReference type="Proteomes" id="UP000807025">
    <property type="component" value="Unassembled WGS sequence"/>
</dbReference>
<organism evidence="2 3">
    <name type="scientific">Pleurotus eryngii</name>
    <name type="common">Boletus of the steppes</name>
    <dbReference type="NCBI Taxonomy" id="5323"/>
    <lineage>
        <taxon>Eukaryota</taxon>
        <taxon>Fungi</taxon>
        <taxon>Dikarya</taxon>
        <taxon>Basidiomycota</taxon>
        <taxon>Agaricomycotina</taxon>
        <taxon>Agaricomycetes</taxon>
        <taxon>Agaricomycetidae</taxon>
        <taxon>Agaricales</taxon>
        <taxon>Pleurotineae</taxon>
        <taxon>Pleurotaceae</taxon>
        <taxon>Pleurotus</taxon>
    </lineage>
</organism>
<dbReference type="EMBL" id="MU154565">
    <property type="protein sequence ID" value="KAF9495126.1"/>
    <property type="molecule type" value="Genomic_DNA"/>
</dbReference>
<feature type="compositionally biased region" description="Polar residues" evidence="1">
    <location>
        <begin position="75"/>
        <end position="84"/>
    </location>
</feature>
<dbReference type="AlphaFoldDB" id="A0A9P6D6Y2"/>
<proteinExistence type="predicted"/>
<protein>
    <submittedName>
        <fullName evidence="2">Uncharacterized protein</fullName>
    </submittedName>
</protein>
<name>A0A9P6D6Y2_PLEER</name>
<reference evidence="2" key="1">
    <citation type="submission" date="2020-11" db="EMBL/GenBank/DDBJ databases">
        <authorList>
            <consortium name="DOE Joint Genome Institute"/>
            <person name="Ahrendt S."/>
            <person name="Riley R."/>
            <person name="Andreopoulos W."/>
            <person name="Labutti K."/>
            <person name="Pangilinan J."/>
            <person name="Ruiz-Duenas F.J."/>
            <person name="Barrasa J.M."/>
            <person name="Sanchez-Garcia M."/>
            <person name="Camarero S."/>
            <person name="Miyauchi S."/>
            <person name="Serrano A."/>
            <person name="Linde D."/>
            <person name="Babiker R."/>
            <person name="Drula E."/>
            <person name="Ayuso-Fernandez I."/>
            <person name="Pacheco R."/>
            <person name="Padilla G."/>
            <person name="Ferreira P."/>
            <person name="Barriuso J."/>
            <person name="Kellner H."/>
            <person name="Castanera R."/>
            <person name="Alfaro M."/>
            <person name="Ramirez L."/>
            <person name="Pisabarro A.G."/>
            <person name="Kuo A."/>
            <person name="Tritt A."/>
            <person name="Lipzen A."/>
            <person name="He G."/>
            <person name="Yan M."/>
            <person name="Ng V."/>
            <person name="Cullen D."/>
            <person name="Martin F."/>
            <person name="Rosso M.-N."/>
            <person name="Henrissat B."/>
            <person name="Hibbett D."/>
            <person name="Martinez A.T."/>
            <person name="Grigoriev I.V."/>
        </authorList>
    </citation>
    <scope>NUCLEOTIDE SEQUENCE</scope>
    <source>
        <strain evidence="2">ATCC 90797</strain>
    </source>
</reference>
<evidence type="ECO:0000256" key="1">
    <source>
        <dbReference type="SAM" id="MobiDB-lite"/>
    </source>
</evidence>
<evidence type="ECO:0000313" key="3">
    <source>
        <dbReference type="Proteomes" id="UP000807025"/>
    </source>
</evidence>
<accession>A0A9P6D6Y2</accession>
<feature type="region of interest" description="Disordered" evidence="1">
    <location>
        <begin position="1"/>
        <end position="53"/>
    </location>
</feature>
<evidence type="ECO:0000313" key="2">
    <source>
        <dbReference type="EMBL" id="KAF9495126.1"/>
    </source>
</evidence>
<sequence length="372" mass="41569">MPPKKYLVDPDATPRASRSRRSARNTQSLPPLSLDLPPSRENRAKIGASQSKKAESIVYKALLLKLPGVPEMQSFADSGSSTHSRAPGKDELKLERSEQLDKVVPCPDIMYKLVRKLQESLKARHQPARNDPFMFLLTVDSRCAHLPGSICSEHDTEDWVHSAILRPAIAIVQYLLNSDTVRKDFPNISSVGGSAPIPDSVMFKFSRDVDNAVLTIEFKTHRALGGDWLETITELLASANYSDLPGAAAKFHWPEYNDTNFDKATNVLLQVWGQMRKWTVKYAILSSYEFTYFLFKPELQSDTLYITEGFGPDNEELLPSTVSFLALALGIYSSEDLGTPEPTTRHWKHVSIANFESTGLNPRTYPPSAGER</sequence>
<feature type="compositionally biased region" description="Low complexity" evidence="1">
    <location>
        <begin position="28"/>
        <end position="37"/>
    </location>
</feature>
<gene>
    <name evidence="2" type="ORF">BDN71DRAFT_1589960</name>
</gene>
<comment type="caution">
    <text evidence="2">The sequence shown here is derived from an EMBL/GenBank/DDBJ whole genome shotgun (WGS) entry which is preliminary data.</text>
</comment>
<feature type="region of interest" description="Disordered" evidence="1">
    <location>
        <begin position="74"/>
        <end position="94"/>
    </location>
</feature>